<dbReference type="AlphaFoldDB" id="A0A2T3AQP7"/>
<dbReference type="EMBL" id="KZ679018">
    <property type="protein sequence ID" value="PSS08591.1"/>
    <property type="molecule type" value="Genomic_DNA"/>
</dbReference>
<accession>A0A2T3AQP7</accession>
<dbReference type="InParanoid" id="A0A2T3AQP7"/>
<sequence length="85" mass="9754">MARLVCYAWLLGMVSQVWRRDGEQGFLLHILRYRRHSALGFSITCQCTGERRGGFVARRTTAKRRGVESRFDDVAVGLSITCKYL</sequence>
<keyword evidence="1" id="KW-0732">Signal</keyword>
<dbReference type="GeneID" id="36575200"/>
<evidence type="ECO:0000313" key="3">
    <source>
        <dbReference type="Proteomes" id="UP000241818"/>
    </source>
</evidence>
<gene>
    <name evidence="2" type="ORF">M430DRAFT_37406</name>
</gene>
<organism evidence="2 3">
    <name type="scientific">Amorphotheca resinae ATCC 22711</name>
    <dbReference type="NCBI Taxonomy" id="857342"/>
    <lineage>
        <taxon>Eukaryota</taxon>
        <taxon>Fungi</taxon>
        <taxon>Dikarya</taxon>
        <taxon>Ascomycota</taxon>
        <taxon>Pezizomycotina</taxon>
        <taxon>Leotiomycetes</taxon>
        <taxon>Helotiales</taxon>
        <taxon>Amorphothecaceae</taxon>
        <taxon>Amorphotheca</taxon>
    </lineage>
</organism>
<evidence type="ECO:0000256" key="1">
    <source>
        <dbReference type="SAM" id="SignalP"/>
    </source>
</evidence>
<proteinExistence type="predicted"/>
<evidence type="ECO:0000313" key="2">
    <source>
        <dbReference type="EMBL" id="PSS08591.1"/>
    </source>
</evidence>
<name>A0A2T3AQP7_AMORE</name>
<protein>
    <recommendedName>
        <fullName evidence="4">Secreted protein</fullName>
    </recommendedName>
</protein>
<reference evidence="2 3" key="1">
    <citation type="journal article" date="2018" name="New Phytol.">
        <title>Comparative genomics and transcriptomics depict ericoid mycorrhizal fungi as versatile saprotrophs and plant mutualists.</title>
        <authorList>
            <person name="Martino E."/>
            <person name="Morin E."/>
            <person name="Grelet G.A."/>
            <person name="Kuo A."/>
            <person name="Kohler A."/>
            <person name="Daghino S."/>
            <person name="Barry K.W."/>
            <person name="Cichocki N."/>
            <person name="Clum A."/>
            <person name="Dockter R.B."/>
            <person name="Hainaut M."/>
            <person name="Kuo R.C."/>
            <person name="LaButti K."/>
            <person name="Lindahl B.D."/>
            <person name="Lindquist E.A."/>
            <person name="Lipzen A."/>
            <person name="Khouja H.R."/>
            <person name="Magnuson J."/>
            <person name="Murat C."/>
            <person name="Ohm R.A."/>
            <person name="Singer S.W."/>
            <person name="Spatafora J.W."/>
            <person name="Wang M."/>
            <person name="Veneault-Fourrey C."/>
            <person name="Henrissat B."/>
            <person name="Grigoriev I.V."/>
            <person name="Martin F.M."/>
            <person name="Perotto S."/>
        </authorList>
    </citation>
    <scope>NUCLEOTIDE SEQUENCE [LARGE SCALE GENOMIC DNA]</scope>
    <source>
        <strain evidence="2 3">ATCC 22711</strain>
    </source>
</reference>
<feature type="signal peptide" evidence="1">
    <location>
        <begin position="1"/>
        <end position="19"/>
    </location>
</feature>
<feature type="chain" id="PRO_5015616230" description="Secreted protein" evidence="1">
    <location>
        <begin position="20"/>
        <end position="85"/>
    </location>
</feature>
<keyword evidence="3" id="KW-1185">Reference proteome</keyword>
<dbReference type="Proteomes" id="UP000241818">
    <property type="component" value="Unassembled WGS sequence"/>
</dbReference>
<evidence type="ECO:0008006" key="4">
    <source>
        <dbReference type="Google" id="ProtNLM"/>
    </source>
</evidence>
<dbReference type="RefSeq" id="XP_024716989.1">
    <property type="nucleotide sequence ID" value="XM_024867119.1"/>
</dbReference>